<evidence type="ECO:0000259" key="4">
    <source>
        <dbReference type="Pfam" id="PF10342"/>
    </source>
</evidence>
<sequence length="213" mass="21553">MFPTSLVLLALASSAFATVFTTSPVASSVFSGGKQATISWQDDGKAPTLKDFGPAKVSIYVGNAQQQTLLQTIVPSVDVSTTQSIQFTPDATIGPNSAEYFIRFESISLKDANAPQFPALAFSAKFTMDSMTGTFSPAVLAQISGQSTAPLAGATAPPPPSTGSTPATTTKSSTSATTTAKSSGSPSASSSAGTIKAGWFGVFIGAAVGVTMF</sequence>
<dbReference type="InterPro" id="IPR045328">
    <property type="entry name" value="Kre9/Knh1"/>
</dbReference>
<evidence type="ECO:0000313" key="5">
    <source>
        <dbReference type="EMBL" id="KAF9467678.1"/>
    </source>
</evidence>
<keyword evidence="6" id="KW-1185">Reference proteome</keyword>
<feature type="region of interest" description="Disordered" evidence="2">
    <location>
        <begin position="149"/>
        <end position="192"/>
    </location>
</feature>
<organism evidence="5 6">
    <name type="scientific">Collybia nuda</name>
    <dbReference type="NCBI Taxonomy" id="64659"/>
    <lineage>
        <taxon>Eukaryota</taxon>
        <taxon>Fungi</taxon>
        <taxon>Dikarya</taxon>
        <taxon>Basidiomycota</taxon>
        <taxon>Agaricomycotina</taxon>
        <taxon>Agaricomycetes</taxon>
        <taxon>Agaricomycetidae</taxon>
        <taxon>Agaricales</taxon>
        <taxon>Tricholomatineae</taxon>
        <taxon>Clitocybaceae</taxon>
        <taxon>Collybia</taxon>
    </lineage>
</organism>
<comment type="caution">
    <text evidence="5">The sequence shown here is derived from an EMBL/GenBank/DDBJ whole genome shotgun (WGS) entry which is preliminary data.</text>
</comment>
<dbReference type="PANTHER" id="PTHR28154">
    <property type="entry name" value="CELL WALL SYNTHESIS PROTEIN KNH1-RELATED"/>
    <property type="match status" value="1"/>
</dbReference>
<accession>A0A9P6CPH5</accession>
<dbReference type="Pfam" id="PF10342">
    <property type="entry name" value="Kre9_KNH"/>
    <property type="match status" value="1"/>
</dbReference>
<protein>
    <recommendedName>
        <fullName evidence="4">Yeast cell wall synthesis Kre9/Knh1-like N-terminal domain-containing protein</fullName>
    </recommendedName>
</protein>
<evidence type="ECO:0000256" key="2">
    <source>
        <dbReference type="SAM" id="MobiDB-lite"/>
    </source>
</evidence>
<feature type="domain" description="Yeast cell wall synthesis Kre9/Knh1-like N-terminal" evidence="4">
    <location>
        <begin position="23"/>
        <end position="115"/>
    </location>
</feature>
<feature type="chain" id="PRO_5040253895" description="Yeast cell wall synthesis Kre9/Knh1-like N-terminal domain-containing protein" evidence="3">
    <location>
        <begin position="18"/>
        <end position="213"/>
    </location>
</feature>
<gene>
    <name evidence="5" type="ORF">BDZ94DRAFT_1248750</name>
</gene>
<dbReference type="EMBL" id="MU150236">
    <property type="protein sequence ID" value="KAF9467678.1"/>
    <property type="molecule type" value="Genomic_DNA"/>
</dbReference>
<reference evidence="5" key="1">
    <citation type="submission" date="2020-11" db="EMBL/GenBank/DDBJ databases">
        <authorList>
            <consortium name="DOE Joint Genome Institute"/>
            <person name="Ahrendt S."/>
            <person name="Riley R."/>
            <person name="Andreopoulos W."/>
            <person name="Labutti K."/>
            <person name="Pangilinan J."/>
            <person name="Ruiz-Duenas F.J."/>
            <person name="Barrasa J.M."/>
            <person name="Sanchez-Garcia M."/>
            <person name="Camarero S."/>
            <person name="Miyauchi S."/>
            <person name="Serrano A."/>
            <person name="Linde D."/>
            <person name="Babiker R."/>
            <person name="Drula E."/>
            <person name="Ayuso-Fernandez I."/>
            <person name="Pacheco R."/>
            <person name="Padilla G."/>
            <person name="Ferreira P."/>
            <person name="Barriuso J."/>
            <person name="Kellner H."/>
            <person name="Castanera R."/>
            <person name="Alfaro M."/>
            <person name="Ramirez L."/>
            <person name="Pisabarro A.G."/>
            <person name="Kuo A."/>
            <person name="Tritt A."/>
            <person name="Lipzen A."/>
            <person name="He G."/>
            <person name="Yan M."/>
            <person name="Ng V."/>
            <person name="Cullen D."/>
            <person name="Martin F."/>
            <person name="Rosso M.-N."/>
            <person name="Henrissat B."/>
            <person name="Hibbett D."/>
            <person name="Martinez A.T."/>
            <person name="Grigoriev I.V."/>
        </authorList>
    </citation>
    <scope>NUCLEOTIDE SEQUENCE</scope>
    <source>
        <strain evidence="5">CBS 247.69</strain>
    </source>
</reference>
<feature type="compositionally biased region" description="Low complexity" evidence="2">
    <location>
        <begin position="162"/>
        <end position="192"/>
    </location>
</feature>
<dbReference type="AlphaFoldDB" id="A0A9P6CPH5"/>
<name>A0A9P6CPH5_9AGAR</name>
<proteinExistence type="predicted"/>
<dbReference type="OrthoDB" id="2432613at2759"/>
<evidence type="ECO:0000256" key="3">
    <source>
        <dbReference type="SAM" id="SignalP"/>
    </source>
</evidence>
<feature type="signal peptide" evidence="3">
    <location>
        <begin position="1"/>
        <end position="17"/>
    </location>
</feature>
<evidence type="ECO:0000256" key="1">
    <source>
        <dbReference type="ARBA" id="ARBA00022729"/>
    </source>
</evidence>
<dbReference type="Proteomes" id="UP000807353">
    <property type="component" value="Unassembled WGS sequence"/>
</dbReference>
<keyword evidence="1 3" id="KW-0732">Signal</keyword>
<dbReference type="InterPro" id="IPR018466">
    <property type="entry name" value="Kre9/Knh1-like_N"/>
</dbReference>
<evidence type="ECO:0000313" key="6">
    <source>
        <dbReference type="Proteomes" id="UP000807353"/>
    </source>
</evidence>
<dbReference type="GO" id="GO:0042546">
    <property type="term" value="P:cell wall biogenesis"/>
    <property type="evidence" value="ECO:0007669"/>
    <property type="project" value="InterPro"/>
</dbReference>
<dbReference type="PANTHER" id="PTHR28154:SF1">
    <property type="entry name" value="CELL WALL SYNTHESIS PROTEIN KNH1-RELATED"/>
    <property type="match status" value="1"/>
</dbReference>
<dbReference type="GO" id="GO:0006078">
    <property type="term" value="P:(1-&gt;6)-beta-D-glucan biosynthetic process"/>
    <property type="evidence" value="ECO:0007669"/>
    <property type="project" value="InterPro"/>
</dbReference>